<organism evidence="5 6">
    <name type="scientific">Sandaracinus amylolyticus</name>
    <dbReference type="NCBI Taxonomy" id="927083"/>
    <lineage>
        <taxon>Bacteria</taxon>
        <taxon>Pseudomonadati</taxon>
        <taxon>Myxococcota</taxon>
        <taxon>Polyangia</taxon>
        <taxon>Polyangiales</taxon>
        <taxon>Sandaracinaceae</taxon>
        <taxon>Sandaracinus</taxon>
    </lineage>
</organism>
<dbReference type="KEGG" id="samy:DB32_002320"/>
<evidence type="ECO:0000256" key="1">
    <source>
        <dbReference type="ARBA" id="ARBA00022670"/>
    </source>
</evidence>
<dbReference type="OrthoDB" id="9800417at2"/>
<dbReference type="InterPro" id="IPR002884">
    <property type="entry name" value="P_dom"/>
</dbReference>
<feature type="chain" id="PRO_5002511667" description="P/Homo B domain-containing protein" evidence="3">
    <location>
        <begin position="20"/>
        <end position="258"/>
    </location>
</feature>
<dbReference type="PROSITE" id="PS51257">
    <property type="entry name" value="PROKAR_LIPOPROTEIN"/>
    <property type="match status" value="1"/>
</dbReference>
<evidence type="ECO:0000313" key="6">
    <source>
        <dbReference type="Proteomes" id="UP000034883"/>
    </source>
</evidence>
<feature type="domain" description="P/Homo B" evidence="4">
    <location>
        <begin position="129"/>
        <end position="258"/>
    </location>
</feature>
<dbReference type="Proteomes" id="UP000034883">
    <property type="component" value="Chromosome"/>
</dbReference>
<accession>A0A0F6W1X1</accession>
<dbReference type="AlphaFoldDB" id="A0A0F6W1X1"/>
<evidence type="ECO:0000259" key="4">
    <source>
        <dbReference type="PROSITE" id="PS51829"/>
    </source>
</evidence>
<keyword evidence="1" id="KW-0645">Protease</keyword>
<dbReference type="InterPro" id="IPR008979">
    <property type="entry name" value="Galactose-bd-like_sf"/>
</dbReference>
<dbReference type="GO" id="GO:0004252">
    <property type="term" value="F:serine-type endopeptidase activity"/>
    <property type="evidence" value="ECO:0007669"/>
    <property type="project" value="InterPro"/>
</dbReference>
<evidence type="ECO:0000313" key="5">
    <source>
        <dbReference type="EMBL" id="AKF05171.1"/>
    </source>
</evidence>
<keyword evidence="6" id="KW-1185">Reference proteome</keyword>
<dbReference type="Gene3D" id="2.60.120.260">
    <property type="entry name" value="Galactose-binding domain-like"/>
    <property type="match status" value="1"/>
</dbReference>
<name>A0A0F6W1X1_9BACT</name>
<feature type="signal peptide" evidence="3">
    <location>
        <begin position="1"/>
        <end position="19"/>
    </location>
</feature>
<dbReference type="GO" id="GO:0006508">
    <property type="term" value="P:proteolysis"/>
    <property type="evidence" value="ECO:0007669"/>
    <property type="project" value="UniProtKB-KW"/>
</dbReference>
<sequence>MRAISYALVSLTIVALAGACSGGSGTPPPPPPQQAQQGQAQIQVPPGQVLITVAASSSPQGATVTGGGRMLGLTPFTTQVPIPAPRPGETQTFQFTFQLPGYQPATISASPINNTITLNAALAPMVAATPPTTPTSTPTAPGGGEPSFTVRGPAGGAIRDFAVTTSAARVEHQCMIAELTVDIDGNHSYFSDLVVSLRGPDGTSYSLQSHASRNPFRSHTVRRAEGHPTQGTWTLSVNDTVRADAGQLRGWTMAVRCR</sequence>
<dbReference type="RefSeq" id="WP_053232437.1">
    <property type="nucleotide sequence ID" value="NZ_CP011125.1"/>
</dbReference>
<keyword evidence="3" id="KW-0732">Signal</keyword>
<dbReference type="Pfam" id="PF01483">
    <property type="entry name" value="P_proprotein"/>
    <property type="match status" value="1"/>
</dbReference>
<dbReference type="PROSITE" id="PS51829">
    <property type="entry name" value="P_HOMO_B"/>
    <property type="match status" value="1"/>
</dbReference>
<keyword evidence="2" id="KW-0378">Hydrolase</keyword>
<protein>
    <recommendedName>
        <fullName evidence="4">P/Homo B domain-containing protein</fullName>
    </recommendedName>
</protein>
<gene>
    <name evidence="5" type="ORF">DB32_002320</name>
</gene>
<dbReference type="EMBL" id="CP011125">
    <property type="protein sequence ID" value="AKF05171.1"/>
    <property type="molecule type" value="Genomic_DNA"/>
</dbReference>
<evidence type="ECO:0000256" key="3">
    <source>
        <dbReference type="SAM" id="SignalP"/>
    </source>
</evidence>
<evidence type="ECO:0000256" key="2">
    <source>
        <dbReference type="ARBA" id="ARBA00022801"/>
    </source>
</evidence>
<dbReference type="SUPFAM" id="SSF49785">
    <property type="entry name" value="Galactose-binding domain-like"/>
    <property type="match status" value="1"/>
</dbReference>
<reference evidence="5 6" key="1">
    <citation type="submission" date="2015-03" db="EMBL/GenBank/DDBJ databases">
        <title>Genome assembly of Sandaracinus amylolyticus DSM 53668.</title>
        <authorList>
            <person name="Sharma G."/>
            <person name="Subramanian S."/>
        </authorList>
    </citation>
    <scope>NUCLEOTIDE SEQUENCE [LARGE SCALE GENOMIC DNA]</scope>
    <source>
        <strain evidence="5 6">DSM 53668</strain>
    </source>
</reference>
<dbReference type="STRING" id="927083.DB32_002320"/>
<proteinExistence type="predicted"/>